<sequence>MVLSGGALVTVGNGCYWLQYLIFAGEANYRPSDVDADSTNLTSQKCLLFFVVSEEEFGVPELRISPVGSQQAINPSNIALTSLPEIPQLSLPICSNDRDPSSEPGFPLQLLYNTPRYRRRASKRGLGSTRRKDLMNRKRCVVGLLQCKPRSFQKYLLCNTTPDPKQNGQPDS</sequence>
<organism evidence="1 2">
    <name type="scientific">Terfezia boudieri ATCC MYA-4762</name>
    <dbReference type="NCBI Taxonomy" id="1051890"/>
    <lineage>
        <taxon>Eukaryota</taxon>
        <taxon>Fungi</taxon>
        <taxon>Dikarya</taxon>
        <taxon>Ascomycota</taxon>
        <taxon>Pezizomycotina</taxon>
        <taxon>Pezizomycetes</taxon>
        <taxon>Pezizales</taxon>
        <taxon>Pezizaceae</taxon>
        <taxon>Terfezia</taxon>
    </lineage>
</organism>
<name>A0A3N4MCK9_9PEZI</name>
<dbReference type="EMBL" id="ML121527">
    <property type="protein sequence ID" value="RPB29711.1"/>
    <property type="molecule type" value="Genomic_DNA"/>
</dbReference>
<accession>A0A3N4MCK9</accession>
<reference evidence="1 2" key="1">
    <citation type="journal article" date="2018" name="Nat. Ecol. Evol.">
        <title>Pezizomycetes genomes reveal the molecular basis of ectomycorrhizal truffle lifestyle.</title>
        <authorList>
            <person name="Murat C."/>
            <person name="Payen T."/>
            <person name="Noel B."/>
            <person name="Kuo A."/>
            <person name="Morin E."/>
            <person name="Chen J."/>
            <person name="Kohler A."/>
            <person name="Krizsan K."/>
            <person name="Balestrini R."/>
            <person name="Da Silva C."/>
            <person name="Montanini B."/>
            <person name="Hainaut M."/>
            <person name="Levati E."/>
            <person name="Barry K.W."/>
            <person name="Belfiori B."/>
            <person name="Cichocki N."/>
            <person name="Clum A."/>
            <person name="Dockter R.B."/>
            <person name="Fauchery L."/>
            <person name="Guy J."/>
            <person name="Iotti M."/>
            <person name="Le Tacon F."/>
            <person name="Lindquist E.A."/>
            <person name="Lipzen A."/>
            <person name="Malagnac F."/>
            <person name="Mello A."/>
            <person name="Molinier V."/>
            <person name="Miyauchi S."/>
            <person name="Poulain J."/>
            <person name="Riccioni C."/>
            <person name="Rubini A."/>
            <person name="Sitrit Y."/>
            <person name="Splivallo R."/>
            <person name="Traeger S."/>
            <person name="Wang M."/>
            <person name="Zifcakova L."/>
            <person name="Wipf D."/>
            <person name="Zambonelli A."/>
            <person name="Paolocci F."/>
            <person name="Nowrousian M."/>
            <person name="Ottonello S."/>
            <person name="Baldrian P."/>
            <person name="Spatafora J.W."/>
            <person name="Henrissat B."/>
            <person name="Nagy L.G."/>
            <person name="Aury J.M."/>
            <person name="Wincker P."/>
            <person name="Grigoriev I.V."/>
            <person name="Bonfante P."/>
            <person name="Martin F.M."/>
        </authorList>
    </citation>
    <scope>NUCLEOTIDE SEQUENCE [LARGE SCALE GENOMIC DNA]</scope>
    <source>
        <strain evidence="1 2">ATCC MYA-4762</strain>
    </source>
</reference>
<proteinExistence type="predicted"/>
<dbReference type="AlphaFoldDB" id="A0A3N4MCK9"/>
<gene>
    <name evidence="1" type="ORF">L211DRAFT_34970</name>
</gene>
<protein>
    <submittedName>
        <fullName evidence="1">Uncharacterized protein</fullName>
    </submittedName>
</protein>
<keyword evidence="2" id="KW-1185">Reference proteome</keyword>
<dbReference type="Proteomes" id="UP000267821">
    <property type="component" value="Unassembled WGS sequence"/>
</dbReference>
<evidence type="ECO:0000313" key="1">
    <source>
        <dbReference type="EMBL" id="RPB29711.1"/>
    </source>
</evidence>
<evidence type="ECO:0000313" key="2">
    <source>
        <dbReference type="Proteomes" id="UP000267821"/>
    </source>
</evidence>
<dbReference type="InParanoid" id="A0A3N4MCK9"/>